<feature type="transmembrane region" description="Helical" evidence="5">
    <location>
        <begin position="65"/>
        <end position="83"/>
    </location>
</feature>
<reference evidence="6 7" key="1">
    <citation type="submission" date="2024-03" db="EMBL/GenBank/DDBJ databases">
        <title>Human intestinal bacterial collection.</title>
        <authorList>
            <person name="Pauvert C."/>
            <person name="Hitch T.C.A."/>
            <person name="Clavel T."/>
        </authorList>
    </citation>
    <scope>NUCLEOTIDE SEQUENCE [LARGE SCALE GENOMIC DNA]</scope>
    <source>
        <strain evidence="6 7">CLA-AP-H27</strain>
    </source>
</reference>
<feature type="transmembrane region" description="Helical" evidence="5">
    <location>
        <begin position="24"/>
        <end position="53"/>
    </location>
</feature>
<feature type="transmembrane region" description="Helical" evidence="5">
    <location>
        <begin position="146"/>
        <end position="168"/>
    </location>
</feature>
<evidence type="ECO:0000256" key="1">
    <source>
        <dbReference type="ARBA" id="ARBA00004141"/>
    </source>
</evidence>
<dbReference type="PANTHER" id="PTHR33514:SF13">
    <property type="entry name" value="PROTEIN ABCI12, CHLOROPLASTIC"/>
    <property type="match status" value="1"/>
</dbReference>
<accession>A0ABV1HPA0</accession>
<keyword evidence="4 5" id="KW-0472">Membrane</keyword>
<feature type="transmembrane region" description="Helical" evidence="5">
    <location>
        <begin position="237"/>
        <end position="254"/>
    </location>
</feature>
<dbReference type="PANTHER" id="PTHR33514">
    <property type="entry name" value="PROTEIN ABCI12, CHLOROPLASTIC"/>
    <property type="match status" value="1"/>
</dbReference>
<gene>
    <name evidence="6" type="ORF">WMO41_13430</name>
</gene>
<dbReference type="CDD" id="cd16914">
    <property type="entry name" value="EcfT"/>
    <property type="match status" value="1"/>
</dbReference>
<evidence type="ECO:0000256" key="5">
    <source>
        <dbReference type="SAM" id="Phobius"/>
    </source>
</evidence>
<name>A0ABV1HPA0_9FIRM</name>
<dbReference type="Pfam" id="PF02361">
    <property type="entry name" value="CbiQ"/>
    <property type="match status" value="1"/>
</dbReference>
<evidence type="ECO:0000256" key="3">
    <source>
        <dbReference type="ARBA" id="ARBA00022989"/>
    </source>
</evidence>
<dbReference type="RefSeq" id="WP_349230198.1">
    <property type="nucleotide sequence ID" value="NZ_JBBMFJ010000032.1"/>
</dbReference>
<sequence>MKSISLFVDNGTCLTKVHPFTKLMYIAAAISIPLITGRLWMFGVFIAVSLLVLASGKILKKTMPLIAFSFTILLTIFLIHGLFNQKNANVLFQIGGLKFYREGVFYALRIGLNILNMLLSFAVFVLSTKPSEFVDELEKKGFSPRFGYIVTSVFQIIPQMMGTMNTIMDAQRSRGLETEGNLRTRAKAFLPLISPVVMSSLINTRERAIALEVRGFGAGKKKTWLAERARHKGDREITILLGLCILAAVAWRIVGCL</sequence>
<feature type="transmembrane region" description="Helical" evidence="5">
    <location>
        <begin position="103"/>
        <end position="126"/>
    </location>
</feature>
<comment type="subcellular location">
    <subcellularLocation>
        <location evidence="1">Membrane</location>
        <topology evidence="1">Multi-pass membrane protein</topology>
    </subcellularLocation>
</comment>
<evidence type="ECO:0000313" key="6">
    <source>
        <dbReference type="EMBL" id="MEQ2564150.1"/>
    </source>
</evidence>
<keyword evidence="3 5" id="KW-1133">Transmembrane helix</keyword>
<evidence type="ECO:0000313" key="7">
    <source>
        <dbReference type="Proteomes" id="UP001437460"/>
    </source>
</evidence>
<dbReference type="Proteomes" id="UP001437460">
    <property type="component" value="Unassembled WGS sequence"/>
</dbReference>
<keyword evidence="2 5" id="KW-0812">Transmembrane</keyword>
<keyword evidence="7" id="KW-1185">Reference proteome</keyword>
<evidence type="ECO:0000256" key="4">
    <source>
        <dbReference type="ARBA" id="ARBA00023136"/>
    </source>
</evidence>
<organism evidence="6 7">
    <name type="scientific">Ventrimonas faecis</name>
    <dbReference type="NCBI Taxonomy" id="3133170"/>
    <lineage>
        <taxon>Bacteria</taxon>
        <taxon>Bacillati</taxon>
        <taxon>Bacillota</taxon>
        <taxon>Clostridia</taxon>
        <taxon>Lachnospirales</taxon>
        <taxon>Lachnospiraceae</taxon>
        <taxon>Ventrimonas</taxon>
    </lineage>
</organism>
<comment type="caution">
    <text evidence="6">The sequence shown here is derived from an EMBL/GenBank/DDBJ whole genome shotgun (WGS) entry which is preliminary data.</text>
</comment>
<protein>
    <submittedName>
        <fullName evidence="6">Energy-coupling factor transporter transmembrane component T</fullName>
    </submittedName>
</protein>
<dbReference type="EMBL" id="JBBMFJ010000032">
    <property type="protein sequence ID" value="MEQ2564150.1"/>
    <property type="molecule type" value="Genomic_DNA"/>
</dbReference>
<evidence type="ECO:0000256" key="2">
    <source>
        <dbReference type="ARBA" id="ARBA00022692"/>
    </source>
</evidence>
<proteinExistence type="predicted"/>
<dbReference type="InterPro" id="IPR003339">
    <property type="entry name" value="ABC/ECF_trnsptr_transmembrane"/>
</dbReference>